<feature type="non-terminal residue" evidence="1">
    <location>
        <position position="1"/>
    </location>
</feature>
<proteinExistence type="predicted"/>
<dbReference type="Gene3D" id="1.10.238.10">
    <property type="entry name" value="EF-hand"/>
    <property type="match status" value="1"/>
</dbReference>
<evidence type="ECO:0000313" key="2">
    <source>
        <dbReference type="Proteomes" id="UP001189429"/>
    </source>
</evidence>
<dbReference type="EMBL" id="CAUYUJ010021073">
    <property type="protein sequence ID" value="CAK0902473.1"/>
    <property type="molecule type" value="Genomic_DNA"/>
</dbReference>
<evidence type="ECO:0008006" key="3">
    <source>
        <dbReference type="Google" id="ProtNLM"/>
    </source>
</evidence>
<comment type="caution">
    <text evidence="1">The sequence shown here is derived from an EMBL/GenBank/DDBJ whole genome shotgun (WGS) entry which is preliminary data.</text>
</comment>
<dbReference type="EMBL" id="CAUYUJ010021073">
    <property type="protein sequence ID" value="CAK0902472.1"/>
    <property type="molecule type" value="Genomic_DNA"/>
</dbReference>
<reference evidence="1" key="1">
    <citation type="submission" date="2023-10" db="EMBL/GenBank/DDBJ databases">
        <authorList>
            <person name="Chen Y."/>
            <person name="Shah S."/>
            <person name="Dougan E. K."/>
            <person name="Thang M."/>
            <person name="Chan C."/>
        </authorList>
    </citation>
    <scope>NUCLEOTIDE SEQUENCE [LARGE SCALE GENOMIC DNA]</scope>
</reference>
<protein>
    <recommendedName>
        <fullName evidence="3">Calmodulin</fullName>
    </recommendedName>
</protein>
<keyword evidence="2" id="KW-1185">Reference proteome</keyword>
<dbReference type="PROSITE" id="PS00018">
    <property type="entry name" value="EF_HAND_1"/>
    <property type="match status" value="1"/>
</dbReference>
<sequence length="236" mass="25723">VEALFPVFDFSREGRLNFDEVNILLQSVSRGLTKVCGGKSVADEELIDACRRSFDAHNLRYDKQITREQAKRWMLNDVEVMAFVMTFHKACRLPQALEVLADQQRAQLELFLRLGGESAAGASVHEVLRGEPLRQAIGGLSDDDLHSLAVALASAGGAGGVGRELFERAAQAWNAFGLVADDSGEVDVKDLGLLLWLTSGAEPAAGVAEQRLDQMGLCEGDRVIRSAWVANCLQQR</sequence>
<dbReference type="InterPro" id="IPR018247">
    <property type="entry name" value="EF_Hand_1_Ca_BS"/>
</dbReference>
<organism evidence="1 2">
    <name type="scientific">Prorocentrum cordatum</name>
    <dbReference type="NCBI Taxonomy" id="2364126"/>
    <lineage>
        <taxon>Eukaryota</taxon>
        <taxon>Sar</taxon>
        <taxon>Alveolata</taxon>
        <taxon>Dinophyceae</taxon>
        <taxon>Prorocentrales</taxon>
        <taxon>Prorocentraceae</taxon>
        <taxon>Prorocentrum</taxon>
    </lineage>
</organism>
<gene>
    <name evidence="1" type="ORF">PCOR1329_LOCUS79075</name>
</gene>
<dbReference type="Proteomes" id="UP001189429">
    <property type="component" value="Unassembled WGS sequence"/>
</dbReference>
<accession>A0ABN9XR87</accession>
<evidence type="ECO:0000313" key="1">
    <source>
        <dbReference type="EMBL" id="CAK0902473.1"/>
    </source>
</evidence>
<name>A0ABN9XR87_9DINO</name>